<dbReference type="Proteomes" id="UP001249851">
    <property type="component" value="Unassembled WGS sequence"/>
</dbReference>
<evidence type="ECO:0000313" key="2">
    <source>
        <dbReference type="Proteomes" id="UP001249851"/>
    </source>
</evidence>
<keyword evidence="2" id="KW-1185">Reference proteome</keyword>
<proteinExistence type="predicted"/>
<dbReference type="AlphaFoldDB" id="A0AAD9VC84"/>
<evidence type="ECO:0000313" key="1">
    <source>
        <dbReference type="EMBL" id="KAK2569116.1"/>
    </source>
</evidence>
<reference evidence="1" key="2">
    <citation type="journal article" date="2023" name="Science">
        <title>Genomic signatures of disease resistance in endangered staghorn corals.</title>
        <authorList>
            <person name="Vollmer S.V."/>
            <person name="Selwyn J.D."/>
            <person name="Despard B.A."/>
            <person name="Roesel C.L."/>
        </authorList>
    </citation>
    <scope>NUCLEOTIDE SEQUENCE</scope>
    <source>
        <strain evidence="1">K2</strain>
    </source>
</reference>
<name>A0AAD9VC84_ACRCE</name>
<sequence>MGSGKKIKVTTFCGRDLDVTHCSPESLWLLQHRFYLALKKVCRRSECIVKCLHRLVSLNISGLLVA</sequence>
<accession>A0AAD9VC84</accession>
<comment type="caution">
    <text evidence="1">The sequence shown here is derived from an EMBL/GenBank/DDBJ whole genome shotgun (WGS) entry which is preliminary data.</text>
</comment>
<gene>
    <name evidence="1" type="ORF">P5673_006004</name>
</gene>
<dbReference type="EMBL" id="JARQWQ010000010">
    <property type="protein sequence ID" value="KAK2569116.1"/>
    <property type="molecule type" value="Genomic_DNA"/>
</dbReference>
<organism evidence="1 2">
    <name type="scientific">Acropora cervicornis</name>
    <name type="common">Staghorn coral</name>
    <dbReference type="NCBI Taxonomy" id="6130"/>
    <lineage>
        <taxon>Eukaryota</taxon>
        <taxon>Metazoa</taxon>
        <taxon>Cnidaria</taxon>
        <taxon>Anthozoa</taxon>
        <taxon>Hexacorallia</taxon>
        <taxon>Scleractinia</taxon>
        <taxon>Astrocoeniina</taxon>
        <taxon>Acroporidae</taxon>
        <taxon>Acropora</taxon>
    </lineage>
</organism>
<reference evidence="1" key="1">
    <citation type="journal article" date="2023" name="G3 (Bethesda)">
        <title>Whole genome assembly and annotation of the endangered Caribbean coral Acropora cervicornis.</title>
        <authorList>
            <person name="Selwyn J.D."/>
            <person name="Vollmer S.V."/>
        </authorList>
    </citation>
    <scope>NUCLEOTIDE SEQUENCE</scope>
    <source>
        <strain evidence="1">K2</strain>
    </source>
</reference>
<protein>
    <submittedName>
        <fullName evidence="1">Uncharacterized protein</fullName>
    </submittedName>
</protein>